<keyword evidence="3" id="KW-0804">Transcription</keyword>
<dbReference type="EMBL" id="BJVI01000009">
    <property type="protein sequence ID" value="GEL17485.1"/>
    <property type="molecule type" value="Genomic_DNA"/>
</dbReference>
<dbReference type="GO" id="GO:0000976">
    <property type="term" value="F:transcription cis-regulatory region binding"/>
    <property type="evidence" value="ECO:0007669"/>
    <property type="project" value="TreeGrafter"/>
</dbReference>
<dbReference type="InterPro" id="IPR001647">
    <property type="entry name" value="HTH_TetR"/>
</dbReference>
<sequence length="205" mass="22111">MAASPGAGAAVPDSPSRREQILGVAAQLFARHGFHGVSIADLGAAVGVSGPALYRHFPGKEALLAEMLIRISEHLLAGGQERAAASDDPREMLAALIDFQVDFALREPELIVVQDRDLANLPPEPRRRVRLLQRTYVEIWVDVLRRINPDLTAEAARIAAHGAFGLLNSTPHSRTRAGTAEVAALLHRMAWTALTNLTPAESRKA</sequence>
<dbReference type="Proteomes" id="UP000321328">
    <property type="component" value="Unassembled WGS sequence"/>
</dbReference>
<dbReference type="PANTHER" id="PTHR30055">
    <property type="entry name" value="HTH-TYPE TRANSCRIPTIONAL REGULATOR RUTR"/>
    <property type="match status" value="1"/>
</dbReference>
<dbReference type="AlphaFoldDB" id="A0A511CY44"/>
<dbReference type="RefSeq" id="WP_051232208.1">
    <property type="nucleotide sequence ID" value="NZ_AUII01000002.1"/>
</dbReference>
<evidence type="ECO:0000313" key="7">
    <source>
        <dbReference type="Proteomes" id="UP000321328"/>
    </source>
</evidence>
<keyword evidence="1" id="KW-0805">Transcription regulation</keyword>
<dbReference type="Pfam" id="PF00440">
    <property type="entry name" value="TetR_N"/>
    <property type="match status" value="1"/>
</dbReference>
<dbReference type="PANTHER" id="PTHR30055:SF237">
    <property type="entry name" value="TRANSCRIPTIONAL REPRESSOR MCE3R"/>
    <property type="match status" value="1"/>
</dbReference>
<dbReference type="PROSITE" id="PS50977">
    <property type="entry name" value="HTH_TETR_2"/>
    <property type="match status" value="1"/>
</dbReference>
<gene>
    <name evidence="6" type="ORF">PA7_13220</name>
</gene>
<keyword evidence="2 4" id="KW-0238">DNA-binding</keyword>
<dbReference type="InterPro" id="IPR023772">
    <property type="entry name" value="DNA-bd_HTH_TetR-type_CS"/>
</dbReference>
<evidence type="ECO:0000313" key="6">
    <source>
        <dbReference type="EMBL" id="GEL17485.1"/>
    </source>
</evidence>
<protein>
    <submittedName>
        <fullName evidence="6">TetR family transcriptional regulator</fullName>
    </submittedName>
</protein>
<evidence type="ECO:0000256" key="3">
    <source>
        <dbReference type="ARBA" id="ARBA00023163"/>
    </source>
</evidence>
<dbReference type="OrthoDB" id="9179041at2"/>
<evidence type="ECO:0000256" key="2">
    <source>
        <dbReference type="ARBA" id="ARBA00023125"/>
    </source>
</evidence>
<evidence type="ECO:0000256" key="4">
    <source>
        <dbReference type="PROSITE-ProRule" id="PRU00335"/>
    </source>
</evidence>
<dbReference type="GO" id="GO:0003700">
    <property type="term" value="F:DNA-binding transcription factor activity"/>
    <property type="evidence" value="ECO:0007669"/>
    <property type="project" value="TreeGrafter"/>
</dbReference>
<dbReference type="Pfam" id="PF17932">
    <property type="entry name" value="TetR_C_24"/>
    <property type="match status" value="1"/>
</dbReference>
<dbReference type="SUPFAM" id="SSF46689">
    <property type="entry name" value="Homeodomain-like"/>
    <property type="match status" value="1"/>
</dbReference>
<evidence type="ECO:0000256" key="1">
    <source>
        <dbReference type="ARBA" id="ARBA00023015"/>
    </source>
</evidence>
<dbReference type="InterPro" id="IPR041490">
    <property type="entry name" value="KstR2_TetR_C"/>
</dbReference>
<dbReference type="InterPro" id="IPR036271">
    <property type="entry name" value="Tet_transcr_reg_TetR-rel_C_sf"/>
</dbReference>
<reference evidence="6 7" key="1">
    <citation type="submission" date="2019-07" db="EMBL/GenBank/DDBJ databases">
        <title>Whole genome shotgun sequence of Pseudonocardia asaccharolytica NBRC 16224.</title>
        <authorList>
            <person name="Hosoyama A."/>
            <person name="Uohara A."/>
            <person name="Ohji S."/>
            <person name="Ichikawa N."/>
        </authorList>
    </citation>
    <scope>NUCLEOTIDE SEQUENCE [LARGE SCALE GENOMIC DNA]</scope>
    <source>
        <strain evidence="6 7">NBRC 16224</strain>
    </source>
</reference>
<dbReference type="Gene3D" id="1.10.357.10">
    <property type="entry name" value="Tetracycline Repressor, domain 2"/>
    <property type="match status" value="1"/>
</dbReference>
<keyword evidence="7" id="KW-1185">Reference proteome</keyword>
<dbReference type="Gene3D" id="1.10.10.60">
    <property type="entry name" value="Homeodomain-like"/>
    <property type="match status" value="1"/>
</dbReference>
<feature type="domain" description="HTH tetR-type" evidence="5">
    <location>
        <begin position="15"/>
        <end position="75"/>
    </location>
</feature>
<evidence type="ECO:0000259" key="5">
    <source>
        <dbReference type="PROSITE" id="PS50977"/>
    </source>
</evidence>
<dbReference type="PROSITE" id="PS01081">
    <property type="entry name" value="HTH_TETR_1"/>
    <property type="match status" value="1"/>
</dbReference>
<comment type="caution">
    <text evidence="6">The sequence shown here is derived from an EMBL/GenBank/DDBJ whole genome shotgun (WGS) entry which is preliminary data.</text>
</comment>
<dbReference type="FunFam" id="1.10.10.60:FF:000141">
    <property type="entry name" value="TetR family transcriptional regulator"/>
    <property type="match status" value="1"/>
</dbReference>
<dbReference type="InterPro" id="IPR009057">
    <property type="entry name" value="Homeodomain-like_sf"/>
</dbReference>
<accession>A0A511CY44</accession>
<dbReference type="PRINTS" id="PR00455">
    <property type="entry name" value="HTHTETR"/>
</dbReference>
<dbReference type="GO" id="GO:0045892">
    <property type="term" value="P:negative regulation of DNA-templated transcription"/>
    <property type="evidence" value="ECO:0007669"/>
    <property type="project" value="UniProtKB-ARBA"/>
</dbReference>
<name>A0A511CY44_9PSEU</name>
<dbReference type="InterPro" id="IPR050109">
    <property type="entry name" value="HTH-type_TetR-like_transc_reg"/>
</dbReference>
<organism evidence="6 7">
    <name type="scientific">Pseudonocardia asaccharolytica DSM 44247 = NBRC 16224</name>
    <dbReference type="NCBI Taxonomy" id="1123024"/>
    <lineage>
        <taxon>Bacteria</taxon>
        <taxon>Bacillati</taxon>
        <taxon>Actinomycetota</taxon>
        <taxon>Actinomycetes</taxon>
        <taxon>Pseudonocardiales</taxon>
        <taxon>Pseudonocardiaceae</taxon>
        <taxon>Pseudonocardia</taxon>
    </lineage>
</organism>
<dbReference type="STRING" id="1123024.GCA_000423625_00739"/>
<proteinExistence type="predicted"/>
<feature type="DNA-binding region" description="H-T-H motif" evidence="4">
    <location>
        <begin position="38"/>
        <end position="57"/>
    </location>
</feature>
<dbReference type="SUPFAM" id="SSF48498">
    <property type="entry name" value="Tetracyclin repressor-like, C-terminal domain"/>
    <property type="match status" value="1"/>
</dbReference>